<dbReference type="EMBL" id="BARS01009092">
    <property type="protein sequence ID" value="GAF69734.1"/>
    <property type="molecule type" value="Genomic_DNA"/>
</dbReference>
<feature type="transmembrane region" description="Helical" evidence="1">
    <location>
        <begin position="112"/>
        <end position="132"/>
    </location>
</feature>
<dbReference type="AlphaFoldDB" id="X0RLM1"/>
<organism evidence="2">
    <name type="scientific">marine sediment metagenome</name>
    <dbReference type="NCBI Taxonomy" id="412755"/>
    <lineage>
        <taxon>unclassified sequences</taxon>
        <taxon>metagenomes</taxon>
        <taxon>ecological metagenomes</taxon>
    </lineage>
</organism>
<keyword evidence="1" id="KW-0472">Membrane</keyword>
<feature type="transmembrane region" description="Helical" evidence="1">
    <location>
        <begin position="230"/>
        <end position="252"/>
    </location>
</feature>
<feature type="transmembrane region" description="Helical" evidence="1">
    <location>
        <begin position="71"/>
        <end position="91"/>
    </location>
</feature>
<gene>
    <name evidence="2" type="ORF">S01H1_17177</name>
</gene>
<evidence type="ECO:0008006" key="3">
    <source>
        <dbReference type="Google" id="ProtNLM"/>
    </source>
</evidence>
<comment type="caution">
    <text evidence="2">The sequence shown here is derived from an EMBL/GenBank/DDBJ whole genome shotgun (WGS) entry which is preliminary data.</text>
</comment>
<sequence length="323" mass="36155">MNFDLKKLISKKISIITGISFFGLLLPKIVFAQPIQQAEAAKKIISLFIKGPLGSAAMDIGYSFLIATSQAILGFLNLLVKLAGLIFNAMLNIGFQNHLEVVRAGWGVTRDFANMFFILFLVVIAFSTILRFEKYGIKQLLPKIIIIALLINFSLVICSVIIDFTNITANFFIRELRDDLGDQPGGISGEFVDSLNLSGVYIPKACDDIEDPEDRQECVETEAGKFGSNIVNFFISMTMGSLVLLIAAFALFAGAILLLIRIVIIWFLLMFVPLVFLCYIMPGLRNMWQKWWNTFLRWCLFAPAYAFFVWLAVKVSVEGSTLI</sequence>
<feature type="transmembrane region" description="Helical" evidence="1">
    <location>
        <begin position="258"/>
        <end position="282"/>
    </location>
</feature>
<feature type="transmembrane region" description="Helical" evidence="1">
    <location>
        <begin position="144"/>
        <end position="164"/>
    </location>
</feature>
<reference evidence="2" key="1">
    <citation type="journal article" date="2014" name="Front. Microbiol.">
        <title>High frequency of phylogenetically diverse reductive dehalogenase-homologous genes in deep subseafloor sedimentary metagenomes.</title>
        <authorList>
            <person name="Kawai M."/>
            <person name="Futagami T."/>
            <person name="Toyoda A."/>
            <person name="Takaki Y."/>
            <person name="Nishi S."/>
            <person name="Hori S."/>
            <person name="Arai W."/>
            <person name="Tsubouchi T."/>
            <person name="Morono Y."/>
            <person name="Uchiyama I."/>
            <person name="Ito T."/>
            <person name="Fujiyama A."/>
            <person name="Inagaki F."/>
            <person name="Takami H."/>
        </authorList>
    </citation>
    <scope>NUCLEOTIDE SEQUENCE</scope>
    <source>
        <strain evidence="2">Expedition CK06-06</strain>
    </source>
</reference>
<name>X0RLM1_9ZZZZ</name>
<evidence type="ECO:0000313" key="2">
    <source>
        <dbReference type="EMBL" id="GAF69734.1"/>
    </source>
</evidence>
<dbReference type="Pfam" id="PF19590">
    <property type="entry name" value="TrbL_3"/>
    <property type="match status" value="1"/>
</dbReference>
<protein>
    <recommendedName>
        <fullName evidence="3">TrbL/VirB6 plasmid conjugal transfer protein</fullName>
    </recommendedName>
</protein>
<keyword evidence="1" id="KW-0812">Transmembrane</keyword>
<keyword evidence="1" id="KW-1133">Transmembrane helix</keyword>
<feature type="transmembrane region" description="Helical" evidence="1">
    <location>
        <begin position="294"/>
        <end position="313"/>
    </location>
</feature>
<proteinExistence type="predicted"/>
<evidence type="ECO:0000256" key="1">
    <source>
        <dbReference type="SAM" id="Phobius"/>
    </source>
</evidence>
<feature type="non-terminal residue" evidence="2">
    <location>
        <position position="323"/>
    </location>
</feature>
<dbReference type="InterPro" id="IPR045782">
    <property type="entry name" value="TrbL_3"/>
</dbReference>
<accession>X0RLM1</accession>